<keyword evidence="1 4" id="KW-0808">Transferase</keyword>
<name>A0A1I3WIE2_9RHOB</name>
<sequence>MLEYDDDYFRERERLDERPCSIPESLSEALAHQGAQEIRKSVPFTVRAAMPADTAEIDTLFRASYGQLLKQYYPAKLLDAVLPALFHTAPGLLQSGTFFVAETGGGEIVGAGGWTQVTPFGGVGPREIGHMRRVAVHPDHVRRGIGSVILNHVLENARRTGVTRMCSLSTFAALEFYKFHGFEASGEVDLAIKPGVFLPAVQMALDL</sequence>
<dbReference type="Pfam" id="PF13508">
    <property type="entry name" value="Acetyltransf_7"/>
    <property type="match status" value="1"/>
</dbReference>
<dbReference type="InterPro" id="IPR000182">
    <property type="entry name" value="GNAT_dom"/>
</dbReference>
<dbReference type="CDD" id="cd04301">
    <property type="entry name" value="NAT_SF"/>
    <property type="match status" value="1"/>
</dbReference>
<dbReference type="PANTHER" id="PTHR43877">
    <property type="entry name" value="AMINOALKYLPHOSPHONATE N-ACETYLTRANSFERASE-RELATED-RELATED"/>
    <property type="match status" value="1"/>
</dbReference>
<evidence type="ECO:0000259" key="3">
    <source>
        <dbReference type="PROSITE" id="PS51186"/>
    </source>
</evidence>
<keyword evidence="5" id="KW-1185">Reference proteome</keyword>
<evidence type="ECO:0000313" key="4">
    <source>
        <dbReference type="EMBL" id="SFK07212.1"/>
    </source>
</evidence>
<dbReference type="SUPFAM" id="SSF55729">
    <property type="entry name" value="Acyl-CoA N-acyltransferases (Nat)"/>
    <property type="match status" value="1"/>
</dbReference>
<feature type="domain" description="N-acetyltransferase" evidence="3">
    <location>
        <begin position="44"/>
        <end position="207"/>
    </location>
</feature>
<dbReference type="OrthoDB" id="118465at2"/>
<evidence type="ECO:0000256" key="2">
    <source>
        <dbReference type="ARBA" id="ARBA00023315"/>
    </source>
</evidence>
<dbReference type="Proteomes" id="UP000199630">
    <property type="component" value="Unassembled WGS sequence"/>
</dbReference>
<protein>
    <submittedName>
        <fullName evidence="4">Acetyltransferase (GNAT) domain-containing protein</fullName>
    </submittedName>
</protein>
<dbReference type="PROSITE" id="PS51186">
    <property type="entry name" value="GNAT"/>
    <property type="match status" value="1"/>
</dbReference>
<dbReference type="EMBL" id="FORH01000008">
    <property type="protein sequence ID" value="SFK07212.1"/>
    <property type="molecule type" value="Genomic_DNA"/>
</dbReference>
<dbReference type="STRING" id="588602.SAMN04487991_3767"/>
<dbReference type="InterPro" id="IPR016181">
    <property type="entry name" value="Acyl_CoA_acyltransferase"/>
</dbReference>
<dbReference type="RefSeq" id="WP_090062331.1">
    <property type="nucleotide sequence ID" value="NZ_FORH01000008.1"/>
</dbReference>
<dbReference type="AlphaFoldDB" id="A0A1I3WIE2"/>
<evidence type="ECO:0000256" key="1">
    <source>
        <dbReference type="ARBA" id="ARBA00022679"/>
    </source>
</evidence>
<proteinExistence type="predicted"/>
<dbReference type="InterPro" id="IPR050832">
    <property type="entry name" value="Bact_Acetyltransf"/>
</dbReference>
<accession>A0A1I3WIE2</accession>
<gene>
    <name evidence="4" type="ORF">SAMN04487991_3767</name>
</gene>
<reference evidence="5" key="1">
    <citation type="submission" date="2016-10" db="EMBL/GenBank/DDBJ databases">
        <authorList>
            <person name="Varghese N."/>
            <person name="Submissions S."/>
        </authorList>
    </citation>
    <scope>NUCLEOTIDE SEQUENCE [LARGE SCALE GENOMIC DNA]</scope>
    <source>
        <strain evidence="5">DSM 26471</strain>
    </source>
</reference>
<organism evidence="4 5">
    <name type="scientific">Celeribacter neptunius</name>
    <dbReference type="NCBI Taxonomy" id="588602"/>
    <lineage>
        <taxon>Bacteria</taxon>
        <taxon>Pseudomonadati</taxon>
        <taxon>Pseudomonadota</taxon>
        <taxon>Alphaproteobacteria</taxon>
        <taxon>Rhodobacterales</taxon>
        <taxon>Roseobacteraceae</taxon>
        <taxon>Celeribacter</taxon>
    </lineage>
</organism>
<dbReference type="Gene3D" id="3.40.630.30">
    <property type="match status" value="1"/>
</dbReference>
<evidence type="ECO:0000313" key="5">
    <source>
        <dbReference type="Proteomes" id="UP000199630"/>
    </source>
</evidence>
<keyword evidence="2" id="KW-0012">Acyltransferase</keyword>
<dbReference type="GO" id="GO:0016747">
    <property type="term" value="F:acyltransferase activity, transferring groups other than amino-acyl groups"/>
    <property type="evidence" value="ECO:0007669"/>
    <property type="project" value="InterPro"/>
</dbReference>